<evidence type="ECO:0000313" key="2">
    <source>
        <dbReference type="Proteomes" id="UP001163324"/>
    </source>
</evidence>
<name>A0ACC0UXF0_9HYPO</name>
<evidence type="ECO:0000313" key="1">
    <source>
        <dbReference type="EMBL" id="KAI9898797.1"/>
    </source>
</evidence>
<protein>
    <submittedName>
        <fullName evidence="1">Uncharacterized protein</fullName>
    </submittedName>
</protein>
<reference evidence="1" key="1">
    <citation type="submission" date="2022-10" db="EMBL/GenBank/DDBJ databases">
        <title>Complete Genome of Trichothecium roseum strain YXFP-22015, a Plant Pathogen Isolated from Citrus.</title>
        <authorList>
            <person name="Wang Y."/>
            <person name="Zhu L."/>
        </authorList>
    </citation>
    <scope>NUCLEOTIDE SEQUENCE</scope>
    <source>
        <strain evidence="1">YXFP-22015</strain>
    </source>
</reference>
<sequence length="346" mass="38359">MWDDVDILRAIFVQIDNQYLQVVARLPCPDMEVDISQDPSGQCPSLELGIPYTKFALQKTESGTRLYIRLCHAQYDGMSLNLISEYLYAHTSQQKLPPVPRFSDYIRFVHEQQGATLHHWSSVLKGAQPQLPTLPANTTPSSNVKVLRASSVVRAPKPVTTDFNPSMLFTAASACAIADVAGLSDIVLGQLSHGRSALPALLQNTIGPCLNWVPVRLPFSDKRRVRMSEVLPTVKQQAVESAQYDTSTFENMLAACNEWPSQVEEVDVAIHFRSVFEMKDTSKKTPRIGFVAPPTLAAGTRSRSVFINVDPVGDDWNVEVLGSNALYTMEYLQQVLDKVGEYLSST</sequence>
<gene>
    <name evidence="1" type="ORF">N3K66_007157</name>
</gene>
<comment type="caution">
    <text evidence="1">The sequence shown here is derived from an EMBL/GenBank/DDBJ whole genome shotgun (WGS) entry which is preliminary data.</text>
</comment>
<proteinExistence type="predicted"/>
<keyword evidence="2" id="KW-1185">Reference proteome</keyword>
<organism evidence="1 2">
    <name type="scientific">Trichothecium roseum</name>
    <dbReference type="NCBI Taxonomy" id="47278"/>
    <lineage>
        <taxon>Eukaryota</taxon>
        <taxon>Fungi</taxon>
        <taxon>Dikarya</taxon>
        <taxon>Ascomycota</taxon>
        <taxon>Pezizomycotina</taxon>
        <taxon>Sordariomycetes</taxon>
        <taxon>Hypocreomycetidae</taxon>
        <taxon>Hypocreales</taxon>
        <taxon>Hypocreales incertae sedis</taxon>
        <taxon>Trichothecium</taxon>
    </lineage>
</organism>
<dbReference type="EMBL" id="CM047945">
    <property type="protein sequence ID" value="KAI9898797.1"/>
    <property type="molecule type" value="Genomic_DNA"/>
</dbReference>
<dbReference type="Proteomes" id="UP001163324">
    <property type="component" value="Chromosome 6"/>
</dbReference>
<accession>A0ACC0UXF0</accession>